<proteinExistence type="predicted"/>
<organism evidence="1 2">
    <name type="scientific">Trichonephila clavata</name>
    <name type="common">Joro spider</name>
    <name type="synonym">Nephila clavata</name>
    <dbReference type="NCBI Taxonomy" id="2740835"/>
    <lineage>
        <taxon>Eukaryota</taxon>
        <taxon>Metazoa</taxon>
        <taxon>Ecdysozoa</taxon>
        <taxon>Arthropoda</taxon>
        <taxon>Chelicerata</taxon>
        <taxon>Arachnida</taxon>
        <taxon>Araneae</taxon>
        <taxon>Araneomorphae</taxon>
        <taxon>Entelegynae</taxon>
        <taxon>Araneoidea</taxon>
        <taxon>Nephilidae</taxon>
        <taxon>Trichonephila</taxon>
    </lineage>
</organism>
<name>A0A8X6J510_TRICU</name>
<keyword evidence="1" id="KW-0808">Transferase</keyword>
<gene>
    <name evidence="1" type="primary">Gk5</name>
    <name evidence="1" type="ORF">TNCT_119111</name>
</gene>
<dbReference type="Proteomes" id="UP000887116">
    <property type="component" value="Unassembled WGS sequence"/>
</dbReference>
<keyword evidence="2" id="KW-1185">Reference proteome</keyword>
<sequence>MSHSVGEVGRLTVINYLNFHQKVLPKCVVEIGDQQASIFGAGCFKNKEMSCTMGTGTFLHVNTGCEPASSCSGIYPLNWMDYSLNTSYILECGMHDVVLFCMWLKI</sequence>
<evidence type="ECO:0000313" key="1">
    <source>
        <dbReference type="EMBL" id="GFQ91920.1"/>
    </source>
</evidence>
<dbReference type="GO" id="GO:0016301">
    <property type="term" value="F:kinase activity"/>
    <property type="evidence" value="ECO:0007669"/>
    <property type="project" value="UniProtKB-KW"/>
</dbReference>
<reference evidence="1" key="1">
    <citation type="submission" date="2020-07" db="EMBL/GenBank/DDBJ databases">
        <title>Multicomponent nature underlies the extraordinary mechanical properties of spider dragline silk.</title>
        <authorList>
            <person name="Kono N."/>
            <person name="Nakamura H."/>
            <person name="Mori M."/>
            <person name="Yoshida Y."/>
            <person name="Ohtoshi R."/>
            <person name="Malay A.D."/>
            <person name="Moran D.A.P."/>
            <person name="Tomita M."/>
            <person name="Numata K."/>
            <person name="Arakawa K."/>
        </authorList>
    </citation>
    <scope>NUCLEOTIDE SEQUENCE</scope>
</reference>
<dbReference type="OrthoDB" id="6278781at2759"/>
<comment type="caution">
    <text evidence="1">The sequence shown here is derived from an EMBL/GenBank/DDBJ whole genome shotgun (WGS) entry which is preliminary data.</text>
</comment>
<accession>A0A8X6J510</accession>
<dbReference type="Gene3D" id="3.30.420.40">
    <property type="match status" value="1"/>
</dbReference>
<dbReference type="AlphaFoldDB" id="A0A8X6J510"/>
<evidence type="ECO:0000313" key="2">
    <source>
        <dbReference type="Proteomes" id="UP000887116"/>
    </source>
</evidence>
<dbReference type="EMBL" id="BMAO01023930">
    <property type="protein sequence ID" value="GFQ91920.1"/>
    <property type="molecule type" value="Genomic_DNA"/>
</dbReference>
<keyword evidence="1" id="KW-0418">Kinase</keyword>
<protein>
    <submittedName>
        <fullName evidence="1">Glycerol kinase 5</fullName>
    </submittedName>
</protein>